<gene>
    <name evidence="12" type="ORF">JCR33_07805</name>
</gene>
<evidence type="ECO:0000256" key="7">
    <source>
        <dbReference type="ARBA" id="ARBA00023002"/>
    </source>
</evidence>
<evidence type="ECO:0000259" key="10">
    <source>
        <dbReference type="Pfam" id="PF00724"/>
    </source>
</evidence>
<comment type="similarity">
    <text evidence="3">In the N-terminal section; belongs to the NADH:flavin oxidoreductase/NADH oxidase family.</text>
</comment>
<sequence>MAHPGEAHVAGGVRYPSALSPIEVGGHTLRNRIFVPAHTTNFGADNLPSERHVSYHRARAEGGVGLIIFEGIRVHESSLGRAQGVNGYERAAVPAFARVAEAVQGAGAKLFGQIIHLGRHIDGNFTRTPSWSASPTPWTATAPPPHPMTAAEIAEVVEGHRVTALHLLDAGLDGIELQLAHGHLLQQFLSPAVNGRDDDYGGSLENRLRFPLETLFALREAMGEDATLGVRISADELLPGGLTLQDMTRVAVALASAVKLDFINVSHSAYHGSYTISTQMADMNFAGTEFRHLAPAIKQAVGHLPSPPPVLAVCRFRDLADAEPVLAAGEADMVGMARAHIADPAVVTKAAEGREREIRPCVSCNQGCVGFLSLNLAITCLTNPAAGREAIWAPPVAAEKGRRVIVVGGGPGGMEAALTAAQLGHRVSLWEAGDSLGGTLAKVTAMPLRFDFDRFLSYHDAALLDAGVEVRTGTRGSVEALIGEAPEVVILATGAEPKAMALSAGQALTLEAALADPDLGHHVVLQDLLGTWSVVSVAEWLAGKGHKVTLLAPTGTPGWTIPVYSSFAMRHRLKEKGVRIIGLHTVAAFEDGVAHLVDQSTGDAVRLEGVDAVVAPAHGRPRDGLAPTLREAARAAGLPLAVRIVGDAQAPRTALEAIFEGHEAARAL</sequence>
<comment type="cofactor">
    <cofactor evidence="1">
        <name>FMN</name>
        <dbReference type="ChEBI" id="CHEBI:58210"/>
    </cofactor>
</comment>
<dbReference type="PRINTS" id="PR00411">
    <property type="entry name" value="PNDRDTASEI"/>
</dbReference>
<dbReference type="PANTHER" id="PTHR42917">
    <property type="entry name" value="2,4-DIENOYL-COA REDUCTASE"/>
    <property type="match status" value="1"/>
</dbReference>
<dbReference type="GO" id="GO:0010181">
    <property type="term" value="F:FMN binding"/>
    <property type="evidence" value="ECO:0007669"/>
    <property type="project" value="InterPro"/>
</dbReference>
<dbReference type="Gene3D" id="3.20.20.70">
    <property type="entry name" value="Aldolase class I"/>
    <property type="match status" value="1"/>
</dbReference>
<keyword evidence="9" id="KW-0411">Iron-sulfur</keyword>
<dbReference type="AlphaFoldDB" id="A0A934INE5"/>
<keyword evidence="6" id="KW-0479">Metal-binding</keyword>
<reference evidence="12" key="1">
    <citation type="submission" date="2020-12" db="EMBL/GenBank/DDBJ databases">
        <title>Bacterial taxonomy.</title>
        <authorList>
            <person name="Pan X."/>
        </authorList>
    </citation>
    <scope>NUCLEOTIDE SEQUENCE</scope>
    <source>
        <strain evidence="12">B2012</strain>
    </source>
</reference>
<dbReference type="InterPro" id="IPR001155">
    <property type="entry name" value="OxRdtase_FMN_N"/>
</dbReference>
<dbReference type="Pfam" id="PF07992">
    <property type="entry name" value="Pyr_redox_2"/>
    <property type="match status" value="1"/>
</dbReference>
<dbReference type="GO" id="GO:0008670">
    <property type="term" value="F:2,4-dienoyl-CoA reductase (NADPH) activity"/>
    <property type="evidence" value="ECO:0007669"/>
    <property type="project" value="TreeGrafter"/>
</dbReference>
<dbReference type="Pfam" id="PF00724">
    <property type="entry name" value="Oxidored_FMN"/>
    <property type="match status" value="1"/>
</dbReference>
<name>A0A934INE5_9HYPH</name>
<dbReference type="InterPro" id="IPR023753">
    <property type="entry name" value="FAD/NAD-binding_dom"/>
</dbReference>
<organism evidence="12 13">
    <name type="scientific">Acuticoccus mangrovi</name>
    <dbReference type="NCBI Taxonomy" id="2796142"/>
    <lineage>
        <taxon>Bacteria</taxon>
        <taxon>Pseudomonadati</taxon>
        <taxon>Pseudomonadota</taxon>
        <taxon>Alphaproteobacteria</taxon>
        <taxon>Hyphomicrobiales</taxon>
        <taxon>Amorphaceae</taxon>
        <taxon>Acuticoccus</taxon>
    </lineage>
</organism>
<feature type="domain" description="FAD/NAD(P)-binding" evidence="11">
    <location>
        <begin position="403"/>
        <end position="649"/>
    </location>
</feature>
<comment type="cofactor">
    <cofactor evidence="2">
        <name>[4Fe-4S] cluster</name>
        <dbReference type="ChEBI" id="CHEBI:49883"/>
    </cofactor>
</comment>
<dbReference type="Gene3D" id="3.50.50.60">
    <property type="entry name" value="FAD/NAD(P)-binding domain"/>
    <property type="match status" value="1"/>
</dbReference>
<dbReference type="GO" id="GO:0051536">
    <property type="term" value="F:iron-sulfur cluster binding"/>
    <property type="evidence" value="ECO:0007669"/>
    <property type="project" value="UniProtKB-KW"/>
</dbReference>
<dbReference type="EMBL" id="JAEKJA010000005">
    <property type="protein sequence ID" value="MBJ3775583.1"/>
    <property type="molecule type" value="Genomic_DNA"/>
</dbReference>
<evidence type="ECO:0000256" key="2">
    <source>
        <dbReference type="ARBA" id="ARBA00001966"/>
    </source>
</evidence>
<dbReference type="Proteomes" id="UP000609531">
    <property type="component" value="Unassembled WGS sequence"/>
</dbReference>
<evidence type="ECO:0000256" key="8">
    <source>
        <dbReference type="ARBA" id="ARBA00023004"/>
    </source>
</evidence>
<dbReference type="SUPFAM" id="SSF51395">
    <property type="entry name" value="FMN-linked oxidoreductases"/>
    <property type="match status" value="1"/>
</dbReference>
<dbReference type="GO" id="GO:0046872">
    <property type="term" value="F:metal ion binding"/>
    <property type="evidence" value="ECO:0007669"/>
    <property type="project" value="UniProtKB-KW"/>
</dbReference>
<keyword evidence="7" id="KW-0560">Oxidoreductase</keyword>
<evidence type="ECO:0000256" key="6">
    <source>
        <dbReference type="ARBA" id="ARBA00022723"/>
    </source>
</evidence>
<evidence type="ECO:0000256" key="1">
    <source>
        <dbReference type="ARBA" id="ARBA00001917"/>
    </source>
</evidence>
<proteinExistence type="inferred from homology"/>
<dbReference type="InterPro" id="IPR051793">
    <property type="entry name" value="NADH:flavin_oxidoreductase"/>
</dbReference>
<keyword evidence="4" id="KW-0285">Flavoprotein</keyword>
<dbReference type="Gene3D" id="3.40.50.720">
    <property type="entry name" value="NAD(P)-binding Rossmann-like Domain"/>
    <property type="match status" value="1"/>
</dbReference>
<keyword evidence="8" id="KW-0408">Iron</keyword>
<evidence type="ECO:0000256" key="4">
    <source>
        <dbReference type="ARBA" id="ARBA00022630"/>
    </source>
</evidence>
<evidence type="ECO:0000256" key="3">
    <source>
        <dbReference type="ARBA" id="ARBA00011048"/>
    </source>
</evidence>
<accession>A0A934INE5</accession>
<keyword evidence="13" id="KW-1185">Reference proteome</keyword>
<evidence type="ECO:0000313" key="12">
    <source>
        <dbReference type="EMBL" id="MBJ3775583.1"/>
    </source>
</evidence>
<evidence type="ECO:0000313" key="13">
    <source>
        <dbReference type="Proteomes" id="UP000609531"/>
    </source>
</evidence>
<dbReference type="PANTHER" id="PTHR42917:SF2">
    <property type="entry name" value="2,4-DIENOYL-COA REDUCTASE [(2E)-ENOYL-COA-PRODUCING]"/>
    <property type="match status" value="1"/>
</dbReference>
<dbReference type="InterPro" id="IPR036188">
    <property type="entry name" value="FAD/NAD-bd_sf"/>
</dbReference>
<dbReference type="SUPFAM" id="SSF51905">
    <property type="entry name" value="FAD/NAD(P)-binding domain"/>
    <property type="match status" value="1"/>
</dbReference>
<keyword evidence="5" id="KW-0288">FMN</keyword>
<dbReference type="SUPFAM" id="SSF51971">
    <property type="entry name" value="Nucleotide-binding domain"/>
    <property type="match status" value="1"/>
</dbReference>
<evidence type="ECO:0000259" key="11">
    <source>
        <dbReference type="Pfam" id="PF07992"/>
    </source>
</evidence>
<feature type="domain" description="NADH:flavin oxidoreductase/NADH oxidase N-terminal" evidence="10">
    <location>
        <begin position="20"/>
        <end position="356"/>
    </location>
</feature>
<dbReference type="InterPro" id="IPR013785">
    <property type="entry name" value="Aldolase_TIM"/>
</dbReference>
<dbReference type="RefSeq" id="WP_198881465.1">
    <property type="nucleotide sequence ID" value="NZ_JAEKJA010000005.1"/>
</dbReference>
<comment type="caution">
    <text evidence="12">The sequence shown here is derived from an EMBL/GenBank/DDBJ whole genome shotgun (WGS) entry which is preliminary data.</text>
</comment>
<evidence type="ECO:0000256" key="5">
    <source>
        <dbReference type="ARBA" id="ARBA00022643"/>
    </source>
</evidence>
<dbReference type="GO" id="GO:0033543">
    <property type="term" value="P:fatty acid beta-oxidation, unsaturated, even number, reductase/isomerase pathway"/>
    <property type="evidence" value="ECO:0007669"/>
    <property type="project" value="TreeGrafter"/>
</dbReference>
<dbReference type="PRINTS" id="PR00368">
    <property type="entry name" value="FADPNR"/>
</dbReference>
<evidence type="ECO:0000256" key="9">
    <source>
        <dbReference type="ARBA" id="ARBA00023014"/>
    </source>
</evidence>
<protein>
    <submittedName>
        <fullName evidence="12">FAD-dependent oxidoreductase</fullName>
    </submittedName>
</protein>